<evidence type="ECO:0000256" key="2">
    <source>
        <dbReference type="SAM" id="Phobius"/>
    </source>
</evidence>
<reference evidence="3 4" key="1">
    <citation type="submission" date="2015-02" db="EMBL/GenBank/DDBJ databases">
        <title>Genome Sequencing of Rickettsiales.</title>
        <authorList>
            <person name="Daugherty S.C."/>
            <person name="Su Q."/>
            <person name="Abolude K."/>
            <person name="Beier-Sexton M."/>
            <person name="Carlyon J.A."/>
            <person name="Carter R."/>
            <person name="Day N.P."/>
            <person name="Dumler S.J."/>
            <person name="Dyachenko V."/>
            <person name="Godinez A."/>
            <person name="Kurtti T.J."/>
            <person name="Lichay M."/>
            <person name="Mullins K.E."/>
            <person name="Ott S."/>
            <person name="Pappas-Brown V."/>
            <person name="Paris D.H."/>
            <person name="Patel P."/>
            <person name="Richards A.L."/>
            <person name="Sadzewicz L."/>
            <person name="Sears K."/>
            <person name="Seidman D."/>
            <person name="Sengamalay N."/>
            <person name="Stenos J."/>
            <person name="Tallon L.J."/>
            <person name="Vincent G."/>
            <person name="Fraser C.M."/>
            <person name="Munderloh U."/>
            <person name="Dunning-Hotopp J.C."/>
        </authorList>
    </citation>
    <scope>NUCLEOTIDE SEQUENCE [LARGE SCALE GENOMIC DNA]</scope>
    <source>
        <strain evidence="3 4">EmCRT</strain>
    </source>
</reference>
<comment type="caution">
    <text evidence="3">The sequence shown here is derived from an EMBL/GenBank/DDBJ whole genome shotgun (WGS) entry which is preliminary data.</text>
</comment>
<name>A0A0F3NCX2_9RICK</name>
<proteinExistence type="predicted"/>
<evidence type="ECO:0000256" key="1">
    <source>
        <dbReference type="SAM" id="MobiDB-lite"/>
    </source>
</evidence>
<sequence length="112" mass="12584">MKLNDYEQVILLMVAILVLLVLVVFFIVKLLMGRIHVVNKSTAAQGQEDWSKDSSNHSFRKEAIDRDEESSVSSWESALSYLDDDHFYEAHFAVGIKEGNGASQVVPSNIEL</sequence>
<organism evidence="3 4">
    <name type="scientific">Ehrlichia cf. muris str. EmCRT</name>
    <dbReference type="NCBI Taxonomy" id="1359167"/>
    <lineage>
        <taxon>Bacteria</taxon>
        <taxon>Pseudomonadati</taxon>
        <taxon>Pseudomonadota</taxon>
        <taxon>Alphaproteobacteria</taxon>
        <taxon>Rickettsiales</taxon>
        <taxon>Anaplasmataceae</taxon>
        <taxon>Ehrlichia</taxon>
    </lineage>
</organism>
<dbReference type="PATRIC" id="fig|1359167.3.peg.512"/>
<keyword evidence="2" id="KW-1133">Transmembrane helix</keyword>
<keyword evidence="2" id="KW-0472">Membrane</keyword>
<protein>
    <submittedName>
        <fullName evidence="3">Uncharacterized protein</fullName>
    </submittedName>
</protein>
<accession>A0A0F3NCX2</accession>
<feature type="region of interest" description="Disordered" evidence="1">
    <location>
        <begin position="41"/>
        <end position="65"/>
    </location>
</feature>
<keyword evidence="2" id="KW-0812">Transmembrane</keyword>
<feature type="transmembrane region" description="Helical" evidence="2">
    <location>
        <begin position="6"/>
        <end position="31"/>
    </location>
</feature>
<evidence type="ECO:0000313" key="4">
    <source>
        <dbReference type="Proteomes" id="UP000033546"/>
    </source>
</evidence>
<dbReference type="EMBL" id="LANU01000002">
    <property type="protein sequence ID" value="KJV65581.1"/>
    <property type="molecule type" value="Genomic_DNA"/>
</dbReference>
<gene>
    <name evidence="3" type="ORF">EMUCRT_0526</name>
</gene>
<dbReference type="Proteomes" id="UP000033546">
    <property type="component" value="Unassembled WGS sequence"/>
</dbReference>
<dbReference type="RefSeq" id="WP_045804861.1">
    <property type="nucleotide sequence ID" value="NZ_LANU01000002.1"/>
</dbReference>
<feature type="compositionally biased region" description="Basic and acidic residues" evidence="1">
    <location>
        <begin position="49"/>
        <end position="64"/>
    </location>
</feature>
<evidence type="ECO:0000313" key="3">
    <source>
        <dbReference type="EMBL" id="KJV65581.1"/>
    </source>
</evidence>
<dbReference type="AlphaFoldDB" id="A0A0F3NCX2"/>